<sequence length="154" mass="18077">MLYLFVQVNEDVKSIISERVMSIEPTNNQFFDLFDAIALGQYEYDNREVKVFIRRKKFEDKTALTQNEPDAFNILMENSKQPLLPQHCNEHNNYNKLYNEIIDFFRAQQVGWTGDLHKTIGKEFINRLASALWYIDPHLSTLSAPKTLTPFKLS</sequence>
<protein>
    <submittedName>
        <fullName evidence="1">Uncharacterized protein</fullName>
    </submittedName>
</protein>
<dbReference type="OrthoDB" id="2310625at2759"/>
<dbReference type="AlphaFoldDB" id="A0A397VMJ0"/>
<dbReference type="STRING" id="44941.A0A397VMJ0"/>
<keyword evidence="2" id="KW-1185">Reference proteome</keyword>
<reference evidence="1 2" key="1">
    <citation type="submission" date="2018-06" db="EMBL/GenBank/DDBJ databases">
        <title>Comparative genomics reveals the genomic features of Rhizophagus irregularis, R. cerebriforme, R. diaphanum and Gigaspora rosea, and their symbiotic lifestyle signature.</title>
        <authorList>
            <person name="Morin E."/>
            <person name="San Clemente H."/>
            <person name="Chen E.C.H."/>
            <person name="De La Providencia I."/>
            <person name="Hainaut M."/>
            <person name="Kuo A."/>
            <person name="Kohler A."/>
            <person name="Murat C."/>
            <person name="Tang N."/>
            <person name="Roy S."/>
            <person name="Loubradou J."/>
            <person name="Henrissat B."/>
            <person name="Grigoriev I.V."/>
            <person name="Corradi N."/>
            <person name="Roux C."/>
            <person name="Martin F.M."/>
        </authorList>
    </citation>
    <scope>NUCLEOTIDE SEQUENCE [LARGE SCALE GENOMIC DNA]</scope>
    <source>
        <strain evidence="1 2">DAOM 194757</strain>
    </source>
</reference>
<dbReference type="EMBL" id="QKWP01000247">
    <property type="protein sequence ID" value="RIB23714.1"/>
    <property type="molecule type" value="Genomic_DNA"/>
</dbReference>
<organism evidence="1 2">
    <name type="scientific">Gigaspora rosea</name>
    <dbReference type="NCBI Taxonomy" id="44941"/>
    <lineage>
        <taxon>Eukaryota</taxon>
        <taxon>Fungi</taxon>
        <taxon>Fungi incertae sedis</taxon>
        <taxon>Mucoromycota</taxon>
        <taxon>Glomeromycotina</taxon>
        <taxon>Glomeromycetes</taxon>
        <taxon>Diversisporales</taxon>
        <taxon>Gigasporaceae</taxon>
        <taxon>Gigaspora</taxon>
    </lineage>
</organism>
<evidence type="ECO:0000313" key="1">
    <source>
        <dbReference type="EMBL" id="RIB23714.1"/>
    </source>
</evidence>
<dbReference type="Proteomes" id="UP000266673">
    <property type="component" value="Unassembled WGS sequence"/>
</dbReference>
<comment type="caution">
    <text evidence="1">The sequence shown here is derived from an EMBL/GenBank/DDBJ whole genome shotgun (WGS) entry which is preliminary data.</text>
</comment>
<proteinExistence type="predicted"/>
<accession>A0A397VMJ0</accession>
<gene>
    <name evidence="1" type="ORF">C2G38_2170497</name>
</gene>
<name>A0A397VMJ0_9GLOM</name>
<evidence type="ECO:0000313" key="2">
    <source>
        <dbReference type="Proteomes" id="UP000266673"/>
    </source>
</evidence>